<gene>
    <name evidence="1" type="ORF">RIF25_05245</name>
</gene>
<name>A0AAE4FQB0_9CYAN</name>
<evidence type="ECO:0000313" key="2">
    <source>
        <dbReference type="Proteomes" id="UP001268256"/>
    </source>
</evidence>
<dbReference type="AlphaFoldDB" id="A0AAE4FQB0"/>
<evidence type="ECO:0000313" key="1">
    <source>
        <dbReference type="EMBL" id="MDS3860206.1"/>
    </source>
</evidence>
<dbReference type="RefSeq" id="WP_322877489.1">
    <property type="nucleotide sequence ID" value="NZ_JAVMIP010000003.1"/>
</dbReference>
<sequence>MTLIISQILRLHHRKYLQQLLGQWQTLTFLQITSSPRSVSSPVAE</sequence>
<comment type="caution">
    <text evidence="1">The sequence shown here is derived from an EMBL/GenBank/DDBJ whole genome shotgun (WGS) entry which is preliminary data.</text>
</comment>
<organism evidence="1 2">
    <name type="scientific">Pseudocalidococcus azoricus BACA0444</name>
    <dbReference type="NCBI Taxonomy" id="2918990"/>
    <lineage>
        <taxon>Bacteria</taxon>
        <taxon>Bacillati</taxon>
        <taxon>Cyanobacteriota</taxon>
        <taxon>Cyanophyceae</taxon>
        <taxon>Acaryochloridales</taxon>
        <taxon>Thermosynechococcaceae</taxon>
        <taxon>Pseudocalidococcus</taxon>
        <taxon>Pseudocalidococcus azoricus</taxon>
    </lineage>
</organism>
<dbReference type="Proteomes" id="UP001268256">
    <property type="component" value="Unassembled WGS sequence"/>
</dbReference>
<protein>
    <submittedName>
        <fullName evidence="1">Uncharacterized protein</fullName>
    </submittedName>
</protein>
<dbReference type="EMBL" id="JAVMIP010000003">
    <property type="protein sequence ID" value="MDS3860206.1"/>
    <property type="molecule type" value="Genomic_DNA"/>
</dbReference>
<proteinExistence type="predicted"/>
<keyword evidence="2" id="KW-1185">Reference proteome</keyword>
<reference evidence="2" key="1">
    <citation type="submission" date="2023-07" db="EMBL/GenBank/DDBJ databases">
        <authorList>
            <person name="Luz R."/>
            <person name="Cordeiro R."/>
            <person name="Fonseca A."/>
            <person name="Goncalves V."/>
        </authorList>
    </citation>
    <scope>NUCLEOTIDE SEQUENCE [LARGE SCALE GENOMIC DNA]</scope>
    <source>
        <strain evidence="2">BACA0444</strain>
    </source>
</reference>
<accession>A0AAE4FQB0</accession>